<dbReference type="InterPro" id="IPR036249">
    <property type="entry name" value="Thioredoxin-like_sf"/>
</dbReference>
<evidence type="ECO:0000313" key="3">
    <source>
        <dbReference type="EMBL" id="PCI96516.1"/>
    </source>
</evidence>
<protein>
    <submittedName>
        <fullName evidence="3">Glutathione S-transferase</fullName>
    </submittedName>
</protein>
<dbReference type="PROSITE" id="PS50404">
    <property type="entry name" value="GST_NTER"/>
    <property type="match status" value="1"/>
</dbReference>
<dbReference type="SFLD" id="SFLDG00358">
    <property type="entry name" value="Main_(cytGST)"/>
    <property type="match status" value="1"/>
</dbReference>
<comment type="caution">
    <text evidence="3">The sequence shown here is derived from an EMBL/GenBank/DDBJ whole genome shotgun (WGS) entry which is preliminary data.</text>
</comment>
<dbReference type="Gene3D" id="3.40.30.10">
    <property type="entry name" value="Glutaredoxin"/>
    <property type="match status" value="1"/>
</dbReference>
<dbReference type="Pfam" id="PF13410">
    <property type="entry name" value="GST_C_2"/>
    <property type="match status" value="1"/>
</dbReference>
<dbReference type="PANTHER" id="PTHR43968">
    <property type="match status" value="1"/>
</dbReference>
<dbReference type="GO" id="GO:0005737">
    <property type="term" value="C:cytoplasm"/>
    <property type="evidence" value="ECO:0007669"/>
    <property type="project" value="TreeGrafter"/>
</dbReference>
<reference key="1">
    <citation type="submission" date="2017-08" db="EMBL/GenBank/DDBJ databases">
        <title>A dynamic microbial community with high functional redundancy inhabits the cold, oxic subseafloor aquifer.</title>
        <authorList>
            <person name="Tully B.J."/>
            <person name="Wheat C.G."/>
            <person name="Glazer B.T."/>
            <person name="Huber J.A."/>
        </authorList>
    </citation>
    <scope>NUCLEOTIDE SEQUENCE [LARGE SCALE GENOMIC DNA]</scope>
</reference>
<dbReference type="CDD" id="cd03196">
    <property type="entry name" value="GST_C_5"/>
    <property type="match status" value="1"/>
</dbReference>
<dbReference type="CDD" id="cd03060">
    <property type="entry name" value="GST_N_Omega_like"/>
    <property type="match status" value="1"/>
</dbReference>
<evidence type="ECO:0000259" key="2">
    <source>
        <dbReference type="PROSITE" id="PS50405"/>
    </source>
</evidence>
<accession>A0A2A4YNV3</accession>
<dbReference type="InterPro" id="IPR036282">
    <property type="entry name" value="Glutathione-S-Trfase_C_sf"/>
</dbReference>
<dbReference type="GO" id="GO:0016740">
    <property type="term" value="F:transferase activity"/>
    <property type="evidence" value="ECO:0007669"/>
    <property type="project" value="UniProtKB-KW"/>
</dbReference>
<dbReference type="AlphaFoldDB" id="A0A2A4YNV3"/>
<evidence type="ECO:0000259" key="1">
    <source>
        <dbReference type="PROSITE" id="PS50404"/>
    </source>
</evidence>
<dbReference type="SUPFAM" id="SSF52833">
    <property type="entry name" value="Thioredoxin-like"/>
    <property type="match status" value="1"/>
</dbReference>
<gene>
    <name evidence="3" type="ORF">COB13_17455</name>
</gene>
<feature type="domain" description="GST C-terminal" evidence="2">
    <location>
        <begin position="87"/>
        <end position="216"/>
    </location>
</feature>
<proteinExistence type="predicted"/>
<dbReference type="Pfam" id="PF13417">
    <property type="entry name" value="GST_N_3"/>
    <property type="match status" value="1"/>
</dbReference>
<dbReference type="Gene3D" id="1.20.1050.10">
    <property type="match status" value="1"/>
</dbReference>
<keyword evidence="3" id="KW-0808">Transferase</keyword>
<dbReference type="EMBL" id="NVUS01000042">
    <property type="protein sequence ID" value="PCI96516.1"/>
    <property type="molecule type" value="Genomic_DNA"/>
</dbReference>
<dbReference type="PANTHER" id="PTHR43968:SF6">
    <property type="entry name" value="GLUTATHIONE S-TRANSFERASE OMEGA"/>
    <property type="match status" value="1"/>
</dbReference>
<name>A0A2A4YNV3_9PROT</name>
<reference evidence="3" key="2">
    <citation type="journal article" date="2018" name="ISME J.">
        <title>A dynamic microbial community with high functional redundancy inhabits the cold, oxic subseafloor aquifer.</title>
        <authorList>
            <person name="Tully B.J."/>
            <person name="Wheat C.G."/>
            <person name="Glazer B.T."/>
            <person name="Huber J.A."/>
        </authorList>
    </citation>
    <scope>NUCLEOTIDE SEQUENCE</scope>
    <source>
        <strain evidence="3">NORP83</strain>
    </source>
</reference>
<dbReference type="InterPro" id="IPR050983">
    <property type="entry name" value="GST_Omega/HSP26"/>
</dbReference>
<organism evidence="3">
    <name type="scientific">OCS116 cluster bacterium</name>
    <dbReference type="NCBI Taxonomy" id="2030921"/>
    <lineage>
        <taxon>Bacteria</taxon>
        <taxon>Pseudomonadati</taxon>
        <taxon>Pseudomonadota</taxon>
        <taxon>Alphaproteobacteria</taxon>
        <taxon>OCS116 cluster</taxon>
    </lineage>
</organism>
<sequence length="225" mass="25838">MSDLPILYSFRRCPYAMRARIGLLEANIKVELREIILRDKPQHMLELSPKATVPVLLLPNGTVIDESLDILLWALNQNDPNKLLTADPKTTNKLIEQTDSSKDSHFKHHLDRYKYATRYNNDDTQTSQQTTALTARIAAETFIQTLETLLTDHQFLLANNPTLADYAIAPFVRQFANSGREWWNAAPYPNTQKWLEAFIASPTFQTIFQKFPLWQPGNSPLHFPT</sequence>
<dbReference type="InterPro" id="IPR040079">
    <property type="entry name" value="Glutathione_S-Trfase"/>
</dbReference>
<dbReference type="InterPro" id="IPR010987">
    <property type="entry name" value="Glutathione-S-Trfase_C-like"/>
</dbReference>
<feature type="domain" description="GST N-terminal" evidence="1">
    <location>
        <begin position="3"/>
        <end position="82"/>
    </location>
</feature>
<dbReference type="InterPro" id="IPR004045">
    <property type="entry name" value="Glutathione_S-Trfase_N"/>
</dbReference>
<dbReference type="SFLD" id="SFLDS00019">
    <property type="entry name" value="Glutathione_Transferase_(cytos"/>
    <property type="match status" value="1"/>
</dbReference>
<dbReference type="PROSITE" id="PS50405">
    <property type="entry name" value="GST_CTER"/>
    <property type="match status" value="1"/>
</dbReference>
<dbReference type="SUPFAM" id="SSF47616">
    <property type="entry name" value="GST C-terminal domain-like"/>
    <property type="match status" value="1"/>
</dbReference>